<dbReference type="Proteomes" id="UP001057474">
    <property type="component" value="Plasmid pLlyPCM2298_2"/>
</dbReference>
<reference evidence="2" key="1">
    <citation type="submission" date="2021-03" db="EMBL/GenBank/DDBJ databases">
        <title>Legionella lytica PCM 2298.</title>
        <authorList>
            <person name="Koper P."/>
        </authorList>
    </citation>
    <scope>NUCLEOTIDE SEQUENCE</scope>
    <source>
        <strain evidence="2">PCM 2298</strain>
        <plasmid evidence="2">pLlyPCM2298_2</plasmid>
    </source>
</reference>
<evidence type="ECO:0000256" key="1">
    <source>
        <dbReference type="SAM" id="Phobius"/>
    </source>
</evidence>
<geneLocation type="plasmid" evidence="2 3">
    <name>pLlyPCM2298_2</name>
</geneLocation>
<evidence type="ECO:0000313" key="2">
    <source>
        <dbReference type="EMBL" id="USQ15601.1"/>
    </source>
</evidence>
<protein>
    <submittedName>
        <fullName evidence="2">Uncharacterized protein</fullName>
    </submittedName>
</protein>
<keyword evidence="2" id="KW-0614">Plasmid</keyword>
<feature type="transmembrane region" description="Helical" evidence="1">
    <location>
        <begin position="38"/>
        <end position="62"/>
    </location>
</feature>
<gene>
    <name evidence="2" type="ORF">J2N86_15760</name>
</gene>
<keyword evidence="3" id="KW-1185">Reference proteome</keyword>
<keyword evidence="1" id="KW-0472">Membrane</keyword>
<sequence length="313" mass="36149">MNLADKVLYRFVNFVSVILLILVTGFCLLGAYVAHEPIYIYINLIAVIIIILIREGIIYVAYGRDSSFQLIRKMFGTITSPDVNKMKWSEHPGCFESYLKIKFNNPIFPQNKRIITPEDINQAILKDELDTNNIRHKYDVITKESATLENEIFTMEKFDEFRIKIDGLINDVYSAGGINLDILPYLFEARELLVNTINRVYVNSPDVLNALHIAQNSYNDESSKFHNTFMQQYMRKDTPIQKDEIVEVLLSQTLDNFKAFYNIIISNEDSTIVDKLKGDATCIIRSLPRPYTVIPDLDSKMKLLKIGYNEILH</sequence>
<evidence type="ECO:0000313" key="3">
    <source>
        <dbReference type="Proteomes" id="UP001057474"/>
    </source>
</evidence>
<dbReference type="EMBL" id="CP071529">
    <property type="protein sequence ID" value="USQ15601.1"/>
    <property type="molecule type" value="Genomic_DNA"/>
</dbReference>
<feature type="transmembrane region" description="Helical" evidence="1">
    <location>
        <begin position="7"/>
        <end position="32"/>
    </location>
</feature>
<accession>A0ABY4YDM9</accession>
<name>A0ABY4YDM9_9GAMM</name>
<organism evidence="2 3">
    <name type="scientific">Legionella lytica</name>
    <dbReference type="NCBI Taxonomy" id="96232"/>
    <lineage>
        <taxon>Bacteria</taxon>
        <taxon>Pseudomonadati</taxon>
        <taxon>Pseudomonadota</taxon>
        <taxon>Gammaproteobacteria</taxon>
        <taxon>Legionellales</taxon>
        <taxon>Legionellaceae</taxon>
        <taxon>Legionella</taxon>
    </lineage>
</organism>
<proteinExistence type="predicted"/>
<keyword evidence="1" id="KW-1133">Transmembrane helix</keyword>
<dbReference type="RefSeq" id="WP_252582833.1">
    <property type="nucleotide sequence ID" value="NZ_CP071529.1"/>
</dbReference>
<keyword evidence="1" id="KW-0812">Transmembrane</keyword>